<dbReference type="PANTHER" id="PTHR25462:SF296">
    <property type="entry name" value="MEIOTIC P26, ISOFORM F"/>
    <property type="match status" value="1"/>
</dbReference>
<evidence type="ECO:0000256" key="1">
    <source>
        <dbReference type="PROSITE-ProRule" id="PRU00024"/>
    </source>
</evidence>
<evidence type="ECO:0000313" key="5">
    <source>
        <dbReference type="Proteomes" id="UP000683360"/>
    </source>
</evidence>
<evidence type="ECO:0000256" key="2">
    <source>
        <dbReference type="SAM" id="Coils"/>
    </source>
</evidence>
<keyword evidence="1" id="KW-0863">Zinc-finger</keyword>
<dbReference type="EMBL" id="CAJPWZ010002187">
    <property type="protein sequence ID" value="CAG2232676.1"/>
    <property type="molecule type" value="Genomic_DNA"/>
</dbReference>
<comment type="caution">
    <text evidence="4">The sequence shown here is derived from an EMBL/GenBank/DDBJ whole genome shotgun (WGS) entry which is preliminary data.</text>
</comment>
<keyword evidence="2" id="KW-0175">Coiled coil</keyword>
<dbReference type="SUPFAM" id="SSF101898">
    <property type="entry name" value="NHL repeat"/>
    <property type="match status" value="1"/>
</dbReference>
<dbReference type="InterPro" id="IPR047153">
    <property type="entry name" value="TRIM45/56/19-like"/>
</dbReference>
<feature type="domain" description="B box-type" evidence="3">
    <location>
        <begin position="11"/>
        <end position="53"/>
    </location>
</feature>
<keyword evidence="1" id="KW-0862">Zinc</keyword>
<gene>
    <name evidence="4" type="ORF">MEDL_45288</name>
</gene>
<reference evidence="4" key="1">
    <citation type="submission" date="2021-03" db="EMBL/GenBank/DDBJ databases">
        <authorList>
            <person name="Bekaert M."/>
        </authorList>
    </citation>
    <scope>NUCLEOTIDE SEQUENCE</scope>
</reference>
<protein>
    <recommendedName>
        <fullName evidence="3">B box-type domain-containing protein</fullName>
    </recommendedName>
</protein>
<sequence>MASAIPSCGPCNVQHITKTSIVWCTECEDGLCPQCLKHHTASKASRNHNTLPITEYQELPSDVKKITENCDKHNEKYTIYCKRHECPCCGSCVVEDHIDCRDFVRLTNIIDKSKTSESLNEIEQSLSEMAENIERIRQNRENNMKTLSEKKQDIEKEIKETREKINNHLDKIQDAIMETLNTAEKKETDQISQLLALLDGKRAEISELQNKVIKIKQHATDLQIFFSIKQFENEVSCKNKFFQSLVDTDTLKESELSYHAHNVIHSFFTDIKKFGDVMIEKKTCNVILSRKKDRQAQMFVPHVSNMSVENINLKLHKTVNKKGTDTTGCCMFPDGRMAFTFYGLHVIKIFKPNGSKDFEVQTPTLAFDIAYIIEDNTLAVTSGESGRQGITIIDIENKNIKKEIPLNCYSYGITVRDKQLICSAAGKGIQLIDPYNNSTNEIVCVELPPYCYVAHFGDKIYHTNNNTDTVICYGLQGAAQWTFKNKILRGPCGISVDNDGNVYVVGKSSNNVVVISADGQQHKEILTATDGLSSPVSLSYDKSTNQILVANYGNTAMLFTLV</sequence>
<organism evidence="4 5">
    <name type="scientific">Mytilus edulis</name>
    <name type="common">Blue mussel</name>
    <dbReference type="NCBI Taxonomy" id="6550"/>
    <lineage>
        <taxon>Eukaryota</taxon>
        <taxon>Metazoa</taxon>
        <taxon>Spiralia</taxon>
        <taxon>Lophotrochozoa</taxon>
        <taxon>Mollusca</taxon>
        <taxon>Bivalvia</taxon>
        <taxon>Autobranchia</taxon>
        <taxon>Pteriomorphia</taxon>
        <taxon>Mytilida</taxon>
        <taxon>Mytiloidea</taxon>
        <taxon>Mytilidae</taxon>
        <taxon>Mytilinae</taxon>
        <taxon>Mytilus</taxon>
    </lineage>
</organism>
<dbReference type="PROSITE" id="PS50119">
    <property type="entry name" value="ZF_BBOX"/>
    <property type="match status" value="1"/>
</dbReference>
<dbReference type="InterPro" id="IPR011042">
    <property type="entry name" value="6-blade_b-propeller_TolB-like"/>
</dbReference>
<evidence type="ECO:0000259" key="3">
    <source>
        <dbReference type="PROSITE" id="PS50119"/>
    </source>
</evidence>
<dbReference type="Proteomes" id="UP000683360">
    <property type="component" value="Unassembled WGS sequence"/>
</dbReference>
<feature type="coiled-coil region" evidence="2">
    <location>
        <begin position="119"/>
        <end position="218"/>
    </location>
</feature>
<dbReference type="Gene3D" id="3.30.160.60">
    <property type="entry name" value="Classic Zinc Finger"/>
    <property type="match status" value="1"/>
</dbReference>
<dbReference type="GO" id="GO:0008270">
    <property type="term" value="F:zinc ion binding"/>
    <property type="evidence" value="ECO:0007669"/>
    <property type="project" value="UniProtKB-KW"/>
</dbReference>
<keyword evidence="1" id="KW-0479">Metal-binding</keyword>
<dbReference type="Gene3D" id="2.120.10.30">
    <property type="entry name" value="TolB, C-terminal domain"/>
    <property type="match status" value="1"/>
</dbReference>
<name>A0A8S3TV41_MYTED</name>
<dbReference type="OrthoDB" id="10348712at2759"/>
<proteinExistence type="predicted"/>
<evidence type="ECO:0000313" key="4">
    <source>
        <dbReference type="EMBL" id="CAG2232676.1"/>
    </source>
</evidence>
<dbReference type="PANTHER" id="PTHR25462">
    <property type="entry name" value="BONUS, ISOFORM C-RELATED"/>
    <property type="match status" value="1"/>
</dbReference>
<keyword evidence="5" id="KW-1185">Reference proteome</keyword>
<dbReference type="InterPro" id="IPR000315">
    <property type="entry name" value="Znf_B-box"/>
</dbReference>
<dbReference type="CDD" id="cd19757">
    <property type="entry name" value="Bbox1"/>
    <property type="match status" value="1"/>
</dbReference>
<accession>A0A8S3TV41</accession>
<dbReference type="AlphaFoldDB" id="A0A8S3TV41"/>